<gene>
    <name evidence="5" type="ORF">E6C70_06410</name>
</gene>
<evidence type="ECO:0000256" key="2">
    <source>
        <dbReference type="ARBA" id="ARBA00022679"/>
    </source>
</evidence>
<feature type="domain" description="Methyltransferase" evidence="4">
    <location>
        <begin position="64"/>
        <end position="154"/>
    </location>
</feature>
<dbReference type="InterPro" id="IPR041698">
    <property type="entry name" value="Methyltransf_25"/>
</dbReference>
<keyword evidence="1 5" id="KW-0489">Methyltransferase</keyword>
<protein>
    <submittedName>
        <fullName evidence="5">Class I SAM-dependent methyltransferase</fullName>
    </submittedName>
</protein>
<reference evidence="5 6" key="1">
    <citation type="submission" date="2019-04" db="EMBL/GenBank/DDBJ databases">
        <authorList>
            <person name="Jiang L."/>
        </authorList>
    </citation>
    <scope>NUCLEOTIDE SEQUENCE [LARGE SCALE GENOMIC DNA]</scope>
    <source>
        <strain evidence="5 6">YIM 131861</strain>
    </source>
</reference>
<dbReference type="InterPro" id="IPR029063">
    <property type="entry name" value="SAM-dependent_MTases_sf"/>
</dbReference>
<sequence length="223" mass="24468">MPFSRLIGQARYGRTVIPGTDADVRAAYVARAAEYVSVIGSVELNDGRDRGLIARWGRARSGHVIDAGCGPGHWTDLLQREGCDVEGVDLVAPFIDQARVRFPRVTFRVGSIDDLGDADGQADGILSWYSLIHADPERVPTMLAEFARCLRPGGSLLLGFFDGERVEPFPHRVSPAWFWPVDEMALRLVEAGFTVEETHTRVDPGHRPHAAIVAQRTGSPLDL</sequence>
<dbReference type="Gene3D" id="3.40.50.150">
    <property type="entry name" value="Vaccinia Virus protein VP39"/>
    <property type="match status" value="1"/>
</dbReference>
<dbReference type="EMBL" id="SSSN01000003">
    <property type="protein sequence ID" value="THG35660.1"/>
    <property type="molecule type" value="Genomic_DNA"/>
</dbReference>
<dbReference type="Pfam" id="PF13649">
    <property type="entry name" value="Methyltransf_25"/>
    <property type="match status" value="1"/>
</dbReference>
<dbReference type="GO" id="GO:0008168">
    <property type="term" value="F:methyltransferase activity"/>
    <property type="evidence" value="ECO:0007669"/>
    <property type="project" value="UniProtKB-KW"/>
</dbReference>
<dbReference type="CDD" id="cd02440">
    <property type="entry name" value="AdoMet_MTases"/>
    <property type="match status" value="1"/>
</dbReference>
<evidence type="ECO:0000256" key="1">
    <source>
        <dbReference type="ARBA" id="ARBA00022603"/>
    </source>
</evidence>
<accession>A0A4S4FXC1</accession>
<keyword evidence="3" id="KW-0949">S-adenosyl-L-methionine</keyword>
<evidence type="ECO:0000256" key="3">
    <source>
        <dbReference type="ARBA" id="ARBA00022691"/>
    </source>
</evidence>
<evidence type="ECO:0000313" key="5">
    <source>
        <dbReference type="EMBL" id="THG35660.1"/>
    </source>
</evidence>
<dbReference type="OrthoDB" id="9805171at2"/>
<dbReference type="SUPFAM" id="SSF53335">
    <property type="entry name" value="S-adenosyl-L-methionine-dependent methyltransferases"/>
    <property type="match status" value="1"/>
</dbReference>
<evidence type="ECO:0000313" key="6">
    <source>
        <dbReference type="Proteomes" id="UP000307380"/>
    </source>
</evidence>
<dbReference type="AlphaFoldDB" id="A0A4S4FXC1"/>
<name>A0A4S4FXC1_9MICO</name>
<dbReference type="PANTHER" id="PTHR43464:SF19">
    <property type="entry name" value="UBIQUINONE BIOSYNTHESIS O-METHYLTRANSFERASE, MITOCHONDRIAL"/>
    <property type="match status" value="1"/>
</dbReference>
<dbReference type="Proteomes" id="UP000307380">
    <property type="component" value="Unassembled WGS sequence"/>
</dbReference>
<keyword evidence="2 5" id="KW-0808">Transferase</keyword>
<keyword evidence="6" id="KW-1185">Reference proteome</keyword>
<organism evidence="5 6">
    <name type="scientific">Orlajensenia flava</name>
    <dbReference type="NCBI Taxonomy" id="2565934"/>
    <lineage>
        <taxon>Bacteria</taxon>
        <taxon>Bacillati</taxon>
        <taxon>Actinomycetota</taxon>
        <taxon>Actinomycetes</taxon>
        <taxon>Micrococcales</taxon>
        <taxon>Microbacteriaceae</taxon>
        <taxon>Orlajensenia</taxon>
    </lineage>
</organism>
<proteinExistence type="predicted"/>
<comment type="caution">
    <text evidence="5">The sequence shown here is derived from an EMBL/GenBank/DDBJ whole genome shotgun (WGS) entry which is preliminary data.</text>
</comment>
<evidence type="ECO:0000259" key="4">
    <source>
        <dbReference type="Pfam" id="PF13649"/>
    </source>
</evidence>
<dbReference type="PANTHER" id="PTHR43464">
    <property type="entry name" value="METHYLTRANSFERASE"/>
    <property type="match status" value="1"/>
</dbReference>
<dbReference type="GO" id="GO:0032259">
    <property type="term" value="P:methylation"/>
    <property type="evidence" value="ECO:0007669"/>
    <property type="project" value="UniProtKB-KW"/>
</dbReference>